<name>A0A5X2AGN7_SALMU</name>
<evidence type="ECO:0000313" key="1">
    <source>
        <dbReference type="EMBL" id="EBF8192080.1"/>
    </source>
</evidence>
<gene>
    <name evidence="2" type="ORF">F9G82_00550</name>
    <name evidence="1" type="ORF">FGI95_07805</name>
</gene>
<proteinExistence type="predicted"/>
<protein>
    <submittedName>
        <fullName evidence="2">Uncharacterized protein</fullName>
    </submittedName>
</protein>
<evidence type="ECO:0000313" key="2">
    <source>
        <dbReference type="EMBL" id="EDB0368420.1"/>
    </source>
</evidence>
<comment type="caution">
    <text evidence="2">The sequence shown here is derived from an EMBL/GenBank/DDBJ whole genome shotgun (WGS) entry which is preliminary data.</text>
</comment>
<organism evidence="2">
    <name type="scientific">Salmonella muenchen</name>
    <dbReference type="NCBI Taxonomy" id="596"/>
    <lineage>
        <taxon>Bacteria</taxon>
        <taxon>Pseudomonadati</taxon>
        <taxon>Pseudomonadota</taxon>
        <taxon>Gammaproteobacteria</taxon>
        <taxon>Enterobacterales</taxon>
        <taxon>Enterobacteriaceae</taxon>
        <taxon>Salmonella</taxon>
    </lineage>
</organism>
<accession>A0A5X2AGN7</accession>
<dbReference type="EMBL" id="AALMBH010000001">
    <property type="protein sequence ID" value="EDB0368420.1"/>
    <property type="molecule type" value="Genomic_DNA"/>
</dbReference>
<reference evidence="2" key="1">
    <citation type="submission" date="2019-10" db="EMBL/GenBank/DDBJ databases">
        <authorList>
            <person name="Ashton P.M."/>
            <person name="Dallman T."/>
            <person name="Nair S."/>
            <person name="De Pinna E."/>
            <person name="Peters T."/>
            <person name="Grant K."/>
        </authorList>
    </citation>
    <scope>NUCLEOTIDE SEQUENCE</scope>
    <source>
        <strain evidence="1">745251</strain>
        <strain evidence="2">808171</strain>
    </source>
</reference>
<dbReference type="AlphaFoldDB" id="A0A5X2AGN7"/>
<sequence length="63" mass="7350">MNKKYEKTKDENITNLSFAFSLAIKQLNAIGKKNKYIVISSLNIVKDAIIDDRNKYNLFLLRQ</sequence>
<dbReference type="EMBL" id="AAFGVQ010000004">
    <property type="protein sequence ID" value="EBF8192080.1"/>
    <property type="molecule type" value="Genomic_DNA"/>
</dbReference>